<dbReference type="PANTHER" id="PTHR45749:SF35">
    <property type="entry name" value="AC-LIKE TRANSPOSASE-RELATED"/>
    <property type="match status" value="1"/>
</dbReference>
<evidence type="ECO:0000313" key="2">
    <source>
        <dbReference type="Proteomes" id="UP000008672"/>
    </source>
</evidence>
<organism evidence="1 2">
    <name type="scientific">Latimeria chalumnae</name>
    <name type="common">Coelacanth</name>
    <dbReference type="NCBI Taxonomy" id="7897"/>
    <lineage>
        <taxon>Eukaryota</taxon>
        <taxon>Metazoa</taxon>
        <taxon>Chordata</taxon>
        <taxon>Craniata</taxon>
        <taxon>Vertebrata</taxon>
        <taxon>Euteleostomi</taxon>
        <taxon>Coelacanthiformes</taxon>
        <taxon>Coelacanthidae</taxon>
        <taxon>Latimeria</taxon>
    </lineage>
</organism>
<dbReference type="Ensembl" id="ENSLACT00000015392.1">
    <property type="protein sequence ID" value="ENSLACP00000015286.1"/>
    <property type="gene ID" value="ENSLACG00000013455.1"/>
</dbReference>
<keyword evidence="2" id="KW-1185">Reference proteome</keyword>
<name>H3B065_LATCH</name>
<proteinExistence type="predicted"/>
<dbReference type="PANTHER" id="PTHR45749">
    <property type="match status" value="1"/>
</dbReference>
<evidence type="ECO:0000313" key="1">
    <source>
        <dbReference type="Ensembl" id="ENSLACP00000015286.1"/>
    </source>
</evidence>
<dbReference type="Proteomes" id="UP000008672">
    <property type="component" value="Unassembled WGS sequence"/>
</dbReference>
<reference evidence="1" key="3">
    <citation type="submission" date="2025-09" db="UniProtKB">
        <authorList>
            <consortium name="Ensembl"/>
        </authorList>
    </citation>
    <scope>IDENTIFICATION</scope>
</reference>
<reference evidence="1" key="2">
    <citation type="submission" date="2025-08" db="UniProtKB">
        <authorList>
            <consortium name="Ensembl"/>
        </authorList>
    </citation>
    <scope>IDENTIFICATION</scope>
</reference>
<dbReference type="EMBL" id="AFYH01133946">
    <property type="status" value="NOT_ANNOTATED_CDS"/>
    <property type="molecule type" value="Genomic_DNA"/>
</dbReference>
<sequence>YQKWVEAEIRIKRHQGIDKKNQELINKEAKHWTNIPECLMSIILFLAEHNTTFQGSSECLFKTHNGNFLGLVQFLGKFDTVLQERLCDVSTKSWIAHLIVSHREQLSFTICFVDTSEDIIRVKEHSVEFHTVQNLIREGLKGVLMDMLDKCGLDIQECRGQGYDNGANVKGRNKGINLRTFFMPCGCHSLKLMNDVAAVSSTKTVSLFGILQQIYTLFSELVLRDHVRLTLKPVCVTRWECRVESVRAVKYQTVNVHDALVALVKSEGWDPAACHEANTHASQLTDFKFLIAMVVWYDILLQVNLVSKSVQRSQSLDIATAVIMMEVCFKYMINYRETGYATAITTAKELATELGAEPVFKHTTQIHRKKHQFDYESREEAVINPEEKFKMEFFHSLLDTVRVSLEDCFIQM</sequence>
<dbReference type="AlphaFoldDB" id="H3B065"/>
<protein>
    <recommendedName>
        <fullName evidence="3">DUF4371 domain-containing protein</fullName>
    </recommendedName>
</protein>
<evidence type="ECO:0008006" key="3">
    <source>
        <dbReference type="Google" id="ProtNLM"/>
    </source>
</evidence>
<dbReference type="GeneTree" id="ENSGT00940000166662"/>
<accession>H3B065</accession>
<reference evidence="2" key="1">
    <citation type="submission" date="2011-08" db="EMBL/GenBank/DDBJ databases">
        <title>The draft genome of Latimeria chalumnae.</title>
        <authorList>
            <person name="Di Palma F."/>
            <person name="Alfoldi J."/>
            <person name="Johnson J."/>
            <person name="Berlin A."/>
            <person name="Gnerre S."/>
            <person name="Jaffe D."/>
            <person name="MacCallum I."/>
            <person name="Young S."/>
            <person name="Walker B.J."/>
            <person name="Lander E."/>
            <person name="Lindblad-Toh K."/>
        </authorList>
    </citation>
    <scope>NUCLEOTIDE SEQUENCE [LARGE SCALE GENOMIC DNA]</scope>
    <source>
        <strain evidence="2">Wild caught</strain>
    </source>
</reference>